<dbReference type="EMBL" id="JACOGA010000003">
    <property type="protein sequence ID" value="MBC3872694.1"/>
    <property type="molecule type" value="Genomic_DNA"/>
</dbReference>
<keyword evidence="3" id="KW-1185">Reference proteome</keyword>
<dbReference type="Pfam" id="PF13376">
    <property type="entry name" value="OmdA"/>
    <property type="match status" value="1"/>
</dbReference>
<accession>A0ABR6Y937</accession>
<dbReference type="SUPFAM" id="SSF159888">
    <property type="entry name" value="YdhG-like"/>
    <property type="match status" value="1"/>
</dbReference>
<evidence type="ECO:0000313" key="2">
    <source>
        <dbReference type="EMBL" id="MBC3872694.1"/>
    </source>
</evidence>
<dbReference type="Pfam" id="PF08818">
    <property type="entry name" value="DUF1801"/>
    <property type="match status" value="1"/>
</dbReference>
<sequence>MPNPDPRIDAYIEKSAEFAQPILRHIRSMVHKHCPDATETMKWSMPHFEYKDSIFCGFSAFKQHCALGFWLGALLEIDSKSQKAMGDFGRITSLDDLPSDKEFARLLKAAMKLHDSGAKLPARAKPSADKKELEIPPEFLSAVKKNKAAYATFDAFSYSNKKEYVTWYCEAKTDATREKRLAQTIEWMAEGKRRNWKYENC</sequence>
<evidence type="ECO:0000313" key="3">
    <source>
        <dbReference type="Proteomes" id="UP000624279"/>
    </source>
</evidence>
<dbReference type="InterPro" id="IPR014922">
    <property type="entry name" value="YdhG-like"/>
</dbReference>
<feature type="domain" description="YdhG-like" evidence="1">
    <location>
        <begin position="20"/>
        <end position="111"/>
    </location>
</feature>
<name>A0ABR6Y937_9BURK</name>
<dbReference type="RefSeq" id="WP_186940702.1">
    <property type="nucleotide sequence ID" value="NZ_JACOGA010000003.1"/>
</dbReference>
<evidence type="ECO:0000259" key="1">
    <source>
        <dbReference type="Pfam" id="PF08818"/>
    </source>
</evidence>
<protein>
    <submittedName>
        <fullName evidence="2">YdeI/OmpD-associated family protein</fullName>
    </submittedName>
</protein>
<gene>
    <name evidence="2" type="ORF">H8K55_03770</name>
</gene>
<proteinExistence type="predicted"/>
<comment type="caution">
    <text evidence="2">The sequence shown here is derived from an EMBL/GenBank/DDBJ whole genome shotgun (WGS) entry which is preliminary data.</text>
</comment>
<dbReference type="Proteomes" id="UP000624279">
    <property type="component" value="Unassembled WGS sequence"/>
</dbReference>
<reference evidence="2 3" key="1">
    <citation type="submission" date="2020-08" db="EMBL/GenBank/DDBJ databases">
        <title>Novel species isolated from subtropical streams in China.</title>
        <authorList>
            <person name="Lu H."/>
        </authorList>
    </citation>
    <scope>NUCLEOTIDE SEQUENCE [LARGE SCALE GENOMIC DNA]</scope>
    <source>
        <strain evidence="2 3">LX15W</strain>
    </source>
</reference>
<organism evidence="2 3">
    <name type="scientific">Undibacterium flavidum</name>
    <dbReference type="NCBI Taxonomy" id="2762297"/>
    <lineage>
        <taxon>Bacteria</taxon>
        <taxon>Pseudomonadati</taxon>
        <taxon>Pseudomonadota</taxon>
        <taxon>Betaproteobacteria</taxon>
        <taxon>Burkholderiales</taxon>
        <taxon>Oxalobacteraceae</taxon>
        <taxon>Undibacterium</taxon>
    </lineage>
</organism>
<dbReference type="Gene3D" id="3.90.1150.200">
    <property type="match status" value="1"/>
</dbReference>